<dbReference type="RefSeq" id="WP_114640986.1">
    <property type="nucleotide sequence ID" value="NZ_JAACIO010000001.1"/>
</dbReference>
<sequence length="214" mass="25008">MNRKLIIEKTKEFVKKKLEGEGSGHDWWHIVRVYNNALDIAKKEKELYEGKIDIFVVELGALLHDIADHKFGHTDEDRREIISEFLMELEVEKKIIDHVVYVANNISFKGGKNKHKMETVEGEIVQDADRLDAIGAIGIGRTFAYGGYKKRVMYDPDCNLHIKDKGDTISHFYEKLLLLKDRMNTKTGYKKAQNRHRVMEEFLENFHSEWNGEK</sequence>
<dbReference type="Pfam" id="PF01966">
    <property type="entry name" value="HD"/>
    <property type="match status" value="1"/>
</dbReference>
<dbReference type="PROSITE" id="PS51831">
    <property type="entry name" value="HD"/>
    <property type="match status" value="1"/>
</dbReference>
<comment type="caution">
    <text evidence="2">The sequence shown here is derived from an EMBL/GenBank/DDBJ whole genome shotgun (WGS) entry which is preliminary data.</text>
</comment>
<dbReference type="CDD" id="cd00077">
    <property type="entry name" value="HDc"/>
    <property type="match status" value="1"/>
</dbReference>
<name>A0ABX9KL38_9FUSO</name>
<gene>
    <name evidence="2" type="ORF">DYH56_01030</name>
</gene>
<feature type="domain" description="HD" evidence="1">
    <location>
        <begin position="26"/>
        <end position="134"/>
    </location>
</feature>
<evidence type="ECO:0000259" key="1">
    <source>
        <dbReference type="PROSITE" id="PS51831"/>
    </source>
</evidence>
<dbReference type="Proteomes" id="UP000263486">
    <property type="component" value="Unassembled WGS sequence"/>
</dbReference>
<dbReference type="EMBL" id="QUAJ01000001">
    <property type="protein sequence ID" value="REI43267.1"/>
    <property type="molecule type" value="Genomic_DNA"/>
</dbReference>
<keyword evidence="3" id="KW-1185">Reference proteome</keyword>
<accession>A0ABX9KL38</accession>
<dbReference type="SMART" id="SM00471">
    <property type="entry name" value="HDc"/>
    <property type="match status" value="1"/>
</dbReference>
<dbReference type="SUPFAM" id="SSF109604">
    <property type="entry name" value="HD-domain/PDEase-like"/>
    <property type="match status" value="1"/>
</dbReference>
<dbReference type="PANTHER" id="PTHR33594">
    <property type="entry name" value="SUPERFAMILY HYDROLASE, PUTATIVE (AFU_ORTHOLOGUE AFUA_1G03035)-RELATED"/>
    <property type="match status" value="1"/>
</dbReference>
<evidence type="ECO:0000313" key="2">
    <source>
        <dbReference type="EMBL" id="REI43267.1"/>
    </source>
</evidence>
<organism evidence="2 3">
    <name type="scientific">Psychrilyobacter piezotolerans</name>
    <dbReference type="NCBI Taxonomy" id="2293438"/>
    <lineage>
        <taxon>Bacteria</taxon>
        <taxon>Fusobacteriati</taxon>
        <taxon>Fusobacteriota</taxon>
        <taxon>Fusobacteriia</taxon>
        <taxon>Fusobacteriales</taxon>
        <taxon>Fusobacteriaceae</taxon>
        <taxon>Psychrilyobacter</taxon>
    </lineage>
</organism>
<dbReference type="InterPro" id="IPR003607">
    <property type="entry name" value="HD/PDEase_dom"/>
</dbReference>
<dbReference type="PANTHER" id="PTHR33594:SF1">
    <property type="entry name" value="HD_PDEASE DOMAIN-CONTAINING PROTEIN"/>
    <property type="match status" value="1"/>
</dbReference>
<evidence type="ECO:0000313" key="3">
    <source>
        <dbReference type="Proteomes" id="UP000263486"/>
    </source>
</evidence>
<protein>
    <submittedName>
        <fullName evidence="2">HD domain-containing protein</fullName>
    </submittedName>
</protein>
<proteinExistence type="predicted"/>
<reference evidence="2 3" key="1">
    <citation type="submission" date="2018-08" db="EMBL/GenBank/DDBJ databases">
        <title>Draft genome sequence of Psychrilyobacter sp. strain SD5 isolated from Black Sea water.</title>
        <authorList>
            <person name="Yadav S."/>
            <person name="Villanueva L."/>
            <person name="Damste J.S.S."/>
        </authorList>
    </citation>
    <scope>NUCLEOTIDE SEQUENCE [LARGE SCALE GENOMIC DNA]</scope>
    <source>
        <strain evidence="2 3">SD5</strain>
    </source>
</reference>
<dbReference type="Gene3D" id="1.20.58.1910">
    <property type="match status" value="1"/>
</dbReference>
<dbReference type="InterPro" id="IPR006674">
    <property type="entry name" value="HD_domain"/>
</dbReference>
<dbReference type="Gene3D" id="1.10.472.50">
    <property type="entry name" value="HD-domain/PDEase-like"/>
    <property type="match status" value="1"/>
</dbReference>